<dbReference type="Proteomes" id="UP000007798">
    <property type="component" value="Unassembled WGS sequence"/>
</dbReference>
<keyword evidence="2" id="KW-0732">Signal</keyword>
<keyword evidence="1" id="KW-0175">Coiled coil</keyword>
<feature type="chain" id="PRO_5006458428" description="Prolyl 4-hydroxylase N-terminal domain-containing protein" evidence="2">
    <location>
        <begin position="26"/>
        <end position="496"/>
    </location>
</feature>
<evidence type="ECO:0000313" key="5">
    <source>
        <dbReference type="Proteomes" id="UP000007798"/>
    </source>
</evidence>
<feature type="signal peptide" evidence="2">
    <location>
        <begin position="1"/>
        <end position="25"/>
    </location>
</feature>
<dbReference type="EMBL" id="CH964272">
    <property type="protein sequence ID" value="EDW84465.2"/>
    <property type="molecule type" value="Genomic_DNA"/>
</dbReference>
<name>B4NGW8_DROWI</name>
<gene>
    <name evidence="4" type="primary">Dwil\GK13122</name>
    <name evidence="4" type="ORF">Dwil_GK13122</name>
</gene>
<accession>B4NGW8</accession>
<dbReference type="AlphaFoldDB" id="B4NGW8"/>
<keyword evidence="5" id="KW-1185">Reference proteome</keyword>
<dbReference type="Gene3D" id="2.60.120.620">
    <property type="entry name" value="q2cbj1_9rhob like domain"/>
    <property type="match status" value="1"/>
</dbReference>
<dbReference type="HOGENOM" id="CLU_585636_0_0_1"/>
<evidence type="ECO:0000256" key="2">
    <source>
        <dbReference type="SAM" id="SignalP"/>
    </source>
</evidence>
<dbReference type="InterPro" id="IPR011990">
    <property type="entry name" value="TPR-like_helical_dom_sf"/>
</dbReference>
<dbReference type="eggNOG" id="KOG1591">
    <property type="taxonomic scope" value="Eukaryota"/>
</dbReference>
<protein>
    <recommendedName>
        <fullName evidence="3">Prolyl 4-hydroxylase N-terminal domain-containing protein</fullName>
    </recommendedName>
</protein>
<dbReference type="SMR" id="B4NGW8"/>
<dbReference type="Gene3D" id="1.25.40.10">
    <property type="entry name" value="Tetratricopeptide repeat domain"/>
    <property type="match status" value="1"/>
</dbReference>
<dbReference type="GO" id="GO:0004656">
    <property type="term" value="F:procollagen-proline 4-dioxygenase activity"/>
    <property type="evidence" value="ECO:0007669"/>
    <property type="project" value="InterPro"/>
</dbReference>
<evidence type="ECO:0000313" key="4">
    <source>
        <dbReference type="EMBL" id="EDW84465.2"/>
    </source>
</evidence>
<evidence type="ECO:0000259" key="3">
    <source>
        <dbReference type="Pfam" id="PF08336"/>
    </source>
</evidence>
<proteinExistence type="predicted"/>
<dbReference type="OrthoDB" id="7882996at2759"/>
<dbReference type="InParanoid" id="B4NGW8"/>
<dbReference type="STRING" id="7260.B4NGW8"/>
<feature type="coiled-coil region" evidence="1">
    <location>
        <begin position="43"/>
        <end position="70"/>
    </location>
</feature>
<reference evidence="4 5" key="1">
    <citation type="journal article" date="2007" name="Nature">
        <title>Evolution of genes and genomes on the Drosophila phylogeny.</title>
        <authorList>
            <consortium name="Drosophila 12 Genomes Consortium"/>
            <person name="Clark A.G."/>
            <person name="Eisen M.B."/>
            <person name="Smith D.R."/>
            <person name="Bergman C.M."/>
            <person name="Oliver B."/>
            <person name="Markow T.A."/>
            <person name="Kaufman T.C."/>
            <person name="Kellis M."/>
            <person name="Gelbart W."/>
            <person name="Iyer V.N."/>
            <person name="Pollard D.A."/>
            <person name="Sackton T.B."/>
            <person name="Larracuente A.M."/>
            <person name="Singh N.D."/>
            <person name="Abad J.P."/>
            <person name="Abt D.N."/>
            <person name="Adryan B."/>
            <person name="Aguade M."/>
            <person name="Akashi H."/>
            <person name="Anderson W.W."/>
            <person name="Aquadro C.F."/>
            <person name="Ardell D.H."/>
            <person name="Arguello R."/>
            <person name="Artieri C.G."/>
            <person name="Barbash D.A."/>
            <person name="Barker D."/>
            <person name="Barsanti P."/>
            <person name="Batterham P."/>
            <person name="Batzoglou S."/>
            <person name="Begun D."/>
            <person name="Bhutkar A."/>
            <person name="Blanco E."/>
            <person name="Bosak S.A."/>
            <person name="Bradley R.K."/>
            <person name="Brand A.D."/>
            <person name="Brent M.R."/>
            <person name="Brooks A.N."/>
            <person name="Brown R.H."/>
            <person name="Butlin R.K."/>
            <person name="Caggese C."/>
            <person name="Calvi B.R."/>
            <person name="Bernardo de Carvalho A."/>
            <person name="Caspi A."/>
            <person name="Castrezana S."/>
            <person name="Celniker S.E."/>
            <person name="Chang J.L."/>
            <person name="Chapple C."/>
            <person name="Chatterji S."/>
            <person name="Chinwalla A."/>
            <person name="Civetta A."/>
            <person name="Clifton S.W."/>
            <person name="Comeron J.M."/>
            <person name="Costello J.C."/>
            <person name="Coyne J.A."/>
            <person name="Daub J."/>
            <person name="David R.G."/>
            <person name="Delcher A.L."/>
            <person name="Delehaunty K."/>
            <person name="Do C.B."/>
            <person name="Ebling H."/>
            <person name="Edwards K."/>
            <person name="Eickbush T."/>
            <person name="Evans J.D."/>
            <person name="Filipski A."/>
            <person name="Findeiss S."/>
            <person name="Freyhult E."/>
            <person name="Fulton L."/>
            <person name="Fulton R."/>
            <person name="Garcia A.C."/>
            <person name="Gardiner A."/>
            <person name="Garfield D.A."/>
            <person name="Garvin B.E."/>
            <person name="Gibson G."/>
            <person name="Gilbert D."/>
            <person name="Gnerre S."/>
            <person name="Godfrey J."/>
            <person name="Good R."/>
            <person name="Gotea V."/>
            <person name="Gravely B."/>
            <person name="Greenberg A.J."/>
            <person name="Griffiths-Jones S."/>
            <person name="Gross S."/>
            <person name="Guigo R."/>
            <person name="Gustafson E.A."/>
            <person name="Haerty W."/>
            <person name="Hahn M.W."/>
            <person name="Halligan D.L."/>
            <person name="Halpern A.L."/>
            <person name="Halter G.M."/>
            <person name="Han M.V."/>
            <person name="Heger A."/>
            <person name="Hillier L."/>
            <person name="Hinrichs A.S."/>
            <person name="Holmes I."/>
            <person name="Hoskins R.A."/>
            <person name="Hubisz M.J."/>
            <person name="Hultmark D."/>
            <person name="Huntley M.A."/>
            <person name="Jaffe D.B."/>
            <person name="Jagadeeshan S."/>
            <person name="Jeck W.R."/>
            <person name="Johnson J."/>
            <person name="Jones C.D."/>
            <person name="Jordan W.C."/>
            <person name="Karpen G.H."/>
            <person name="Kataoka E."/>
            <person name="Keightley P.D."/>
            <person name="Kheradpour P."/>
            <person name="Kirkness E.F."/>
            <person name="Koerich L.B."/>
            <person name="Kristiansen K."/>
            <person name="Kudrna D."/>
            <person name="Kulathinal R.J."/>
            <person name="Kumar S."/>
            <person name="Kwok R."/>
            <person name="Lander E."/>
            <person name="Langley C.H."/>
            <person name="Lapoint R."/>
            <person name="Lazzaro B.P."/>
            <person name="Lee S.J."/>
            <person name="Levesque L."/>
            <person name="Li R."/>
            <person name="Lin C.F."/>
            <person name="Lin M.F."/>
            <person name="Lindblad-Toh K."/>
            <person name="Llopart A."/>
            <person name="Long M."/>
            <person name="Low L."/>
            <person name="Lozovsky E."/>
            <person name="Lu J."/>
            <person name="Luo M."/>
            <person name="Machado C.A."/>
            <person name="Makalowski W."/>
            <person name="Marzo M."/>
            <person name="Matsuda M."/>
            <person name="Matzkin L."/>
            <person name="McAllister B."/>
            <person name="McBride C.S."/>
            <person name="McKernan B."/>
            <person name="McKernan K."/>
            <person name="Mendez-Lago M."/>
            <person name="Minx P."/>
            <person name="Mollenhauer M.U."/>
            <person name="Montooth K."/>
            <person name="Mount S.M."/>
            <person name="Mu X."/>
            <person name="Myers E."/>
            <person name="Negre B."/>
            <person name="Newfeld S."/>
            <person name="Nielsen R."/>
            <person name="Noor M.A."/>
            <person name="O'Grady P."/>
            <person name="Pachter L."/>
            <person name="Papaceit M."/>
            <person name="Parisi M.J."/>
            <person name="Parisi M."/>
            <person name="Parts L."/>
            <person name="Pedersen J.S."/>
            <person name="Pesole G."/>
            <person name="Phillippy A.M."/>
            <person name="Ponting C.P."/>
            <person name="Pop M."/>
            <person name="Porcelli D."/>
            <person name="Powell J.R."/>
            <person name="Prohaska S."/>
            <person name="Pruitt K."/>
            <person name="Puig M."/>
            <person name="Quesneville H."/>
            <person name="Ram K.R."/>
            <person name="Rand D."/>
            <person name="Rasmussen M.D."/>
            <person name="Reed L.K."/>
            <person name="Reenan R."/>
            <person name="Reily A."/>
            <person name="Remington K.A."/>
            <person name="Rieger T.T."/>
            <person name="Ritchie M.G."/>
            <person name="Robin C."/>
            <person name="Rogers Y.H."/>
            <person name="Rohde C."/>
            <person name="Rozas J."/>
            <person name="Rubenfield M.J."/>
            <person name="Ruiz A."/>
            <person name="Russo S."/>
            <person name="Salzberg S.L."/>
            <person name="Sanchez-Gracia A."/>
            <person name="Saranga D.J."/>
            <person name="Sato H."/>
            <person name="Schaeffer S.W."/>
            <person name="Schatz M.C."/>
            <person name="Schlenke T."/>
            <person name="Schwartz R."/>
            <person name="Segarra C."/>
            <person name="Singh R.S."/>
            <person name="Sirot L."/>
            <person name="Sirota M."/>
            <person name="Sisneros N.B."/>
            <person name="Smith C.D."/>
            <person name="Smith T.F."/>
            <person name="Spieth J."/>
            <person name="Stage D.E."/>
            <person name="Stark A."/>
            <person name="Stephan W."/>
            <person name="Strausberg R.L."/>
            <person name="Strempel S."/>
            <person name="Sturgill D."/>
            <person name="Sutton G."/>
            <person name="Sutton G.G."/>
            <person name="Tao W."/>
            <person name="Teichmann S."/>
            <person name="Tobari Y.N."/>
            <person name="Tomimura Y."/>
            <person name="Tsolas J.M."/>
            <person name="Valente V.L."/>
            <person name="Venter E."/>
            <person name="Venter J.C."/>
            <person name="Vicario S."/>
            <person name="Vieira F.G."/>
            <person name="Vilella A.J."/>
            <person name="Villasante A."/>
            <person name="Walenz B."/>
            <person name="Wang J."/>
            <person name="Wasserman M."/>
            <person name="Watts T."/>
            <person name="Wilson D."/>
            <person name="Wilson R.K."/>
            <person name="Wing R.A."/>
            <person name="Wolfner M.F."/>
            <person name="Wong A."/>
            <person name="Wong G.K."/>
            <person name="Wu C.I."/>
            <person name="Wu G."/>
            <person name="Yamamoto D."/>
            <person name="Yang H.P."/>
            <person name="Yang S.P."/>
            <person name="Yorke J.A."/>
            <person name="Yoshida K."/>
            <person name="Zdobnov E."/>
            <person name="Zhang P."/>
            <person name="Zhang Y."/>
            <person name="Zimin A.V."/>
            <person name="Baldwin J."/>
            <person name="Abdouelleil A."/>
            <person name="Abdulkadir J."/>
            <person name="Abebe A."/>
            <person name="Abera B."/>
            <person name="Abreu J."/>
            <person name="Acer S.C."/>
            <person name="Aftuck L."/>
            <person name="Alexander A."/>
            <person name="An P."/>
            <person name="Anderson E."/>
            <person name="Anderson S."/>
            <person name="Arachi H."/>
            <person name="Azer M."/>
            <person name="Bachantsang P."/>
            <person name="Barry A."/>
            <person name="Bayul T."/>
            <person name="Berlin A."/>
            <person name="Bessette D."/>
            <person name="Bloom T."/>
            <person name="Blye J."/>
            <person name="Boguslavskiy L."/>
            <person name="Bonnet C."/>
            <person name="Boukhgalter B."/>
            <person name="Bourzgui I."/>
            <person name="Brown A."/>
            <person name="Cahill P."/>
            <person name="Channer S."/>
            <person name="Cheshatsang Y."/>
            <person name="Chuda L."/>
            <person name="Citroen M."/>
            <person name="Collymore A."/>
            <person name="Cooke P."/>
            <person name="Costello M."/>
            <person name="D'Aco K."/>
            <person name="Daza R."/>
            <person name="De Haan G."/>
            <person name="DeGray S."/>
            <person name="DeMaso C."/>
            <person name="Dhargay N."/>
            <person name="Dooley K."/>
            <person name="Dooley E."/>
            <person name="Doricent M."/>
            <person name="Dorje P."/>
            <person name="Dorjee K."/>
            <person name="Dupes A."/>
            <person name="Elong R."/>
            <person name="Falk J."/>
            <person name="Farina A."/>
            <person name="Faro S."/>
            <person name="Ferguson D."/>
            <person name="Fisher S."/>
            <person name="Foley C.D."/>
            <person name="Franke A."/>
            <person name="Friedrich D."/>
            <person name="Gadbois L."/>
            <person name="Gearin G."/>
            <person name="Gearin C.R."/>
            <person name="Giannoukos G."/>
            <person name="Goode T."/>
            <person name="Graham J."/>
            <person name="Grandbois E."/>
            <person name="Grewal S."/>
            <person name="Gyaltsen K."/>
            <person name="Hafez N."/>
            <person name="Hagos B."/>
            <person name="Hall J."/>
            <person name="Henson C."/>
            <person name="Hollinger A."/>
            <person name="Honan T."/>
            <person name="Huard M.D."/>
            <person name="Hughes L."/>
            <person name="Hurhula B."/>
            <person name="Husby M.E."/>
            <person name="Kamat A."/>
            <person name="Kanga B."/>
            <person name="Kashin S."/>
            <person name="Khazanovich D."/>
            <person name="Kisner P."/>
            <person name="Lance K."/>
            <person name="Lara M."/>
            <person name="Lee W."/>
            <person name="Lennon N."/>
            <person name="Letendre F."/>
            <person name="LeVine R."/>
            <person name="Lipovsky A."/>
            <person name="Liu X."/>
            <person name="Liu J."/>
            <person name="Liu S."/>
            <person name="Lokyitsang T."/>
            <person name="Lokyitsang Y."/>
            <person name="Lubonja R."/>
            <person name="Lui A."/>
            <person name="MacDonald P."/>
            <person name="Magnisalis V."/>
            <person name="Maru K."/>
            <person name="Matthews C."/>
            <person name="McCusker W."/>
            <person name="McDonough S."/>
            <person name="Mehta T."/>
            <person name="Meldrim J."/>
            <person name="Meneus L."/>
            <person name="Mihai O."/>
            <person name="Mihalev A."/>
            <person name="Mihova T."/>
            <person name="Mittelman R."/>
            <person name="Mlenga V."/>
            <person name="Montmayeur A."/>
            <person name="Mulrain L."/>
            <person name="Navidi A."/>
            <person name="Naylor J."/>
            <person name="Negash T."/>
            <person name="Nguyen T."/>
            <person name="Nguyen N."/>
            <person name="Nicol R."/>
            <person name="Norbu C."/>
            <person name="Norbu N."/>
            <person name="Novod N."/>
            <person name="O'Neill B."/>
            <person name="Osman S."/>
            <person name="Markiewicz E."/>
            <person name="Oyono O.L."/>
            <person name="Patti C."/>
            <person name="Phunkhang P."/>
            <person name="Pierre F."/>
            <person name="Priest M."/>
            <person name="Raghuraman S."/>
            <person name="Rege F."/>
            <person name="Reyes R."/>
            <person name="Rise C."/>
            <person name="Rogov P."/>
            <person name="Ross K."/>
            <person name="Ryan E."/>
            <person name="Settipalli S."/>
            <person name="Shea T."/>
            <person name="Sherpa N."/>
            <person name="Shi L."/>
            <person name="Shih D."/>
            <person name="Sparrow T."/>
            <person name="Spaulding J."/>
            <person name="Stalker J."/>
            <person name="Stange-Thomann N."/>
            <person name="Stavropoulos S."/>
            <person name="Stone C."/>
            <person name="Strader C."/>
            <person name="Tesfaye S."/>
            <person name="Thomson T."/>
            <person name="Thoulutsang Y."/>
            <person name="Thoulutsang D."/>
            <person name="Topham K."/>
            <person name="Topping I."/>
            <person name="Tsamla T."/>
            <person name="Vassiliev H."/>
            <person name="Vo A."/>
            <person name="Wangchuk T."/>
            <person name="Wangdi T."/>
            <person name="Weiand M."/>
            <person name="Wilkinson J."/>
            <person name="Wilson A."/>
            <person name="Yadav S."/>
            <person name="Young G."/>
            <person name="Yu Q."/>
            <person name="Zembek L."/>
            <person name="Zhong D."/>
            <person name="Zimmer A."/>
            <person name="Zwirko Z."/>
            <person name="Jaffe D.B."/>
            <person name="Alvarez P."/>
            <person name="Brockman W."/>
            <person name="Butler J."/>
            <person name="Chin C."/>
            <person name="Gnerre S."/>
            <person name="Grabherr M."/>
            <person name="Kleber M."/>
            <person name="Mauceli E."/>
            <person name="MacCallum I."/>
        </authorList>
    </citation>
    <scope>NUCLEOTIDE SEQUENCE [LARGE SCALE GENOMIC DNA]</scope>
    <source>
        <strain evidence="5">Tucson 14030-0811.24</strain>
    </source>
</reference>
<dbReference type="Gene3D" id="6.10.140.1460">
    <property type="match status" value="1"/>
</dbReference>
<evidence type="ECO:0000256" key="1">
    <source>
        <dbReference type="SAM" id="Coils"/>
    </source>
</evidence>
<organism evidence="4 5">
    <name type="scientific">Drosophila willistoni</name>
    <name type="common">Fruit fly</name>
    <dbReference type="NCBI Taxonomy" id="7260"/>
    <lineage>
        <taxon>Eukaryota</taxon>
        <taxon>Metazoa</taxon>
        <taxon>Ecdysozoa</taxon>
        <taxon>Arthropoda</taxon>
        <taxon>Hexapoda</taxon>
        <taxon>Insecta</taxon>
        <taxon>Pterygota</taxon>
        <taxon>Neoptera</taxon>
        <taxon>Endopterygota</taxon>
        <taxon>Diptera</taxon>
        <taxon>Brachycera</taxon>
        <taxon>Muscomorpha</taxon>
        <taxon>Ephydroidea</taxon>
        <taxon>Drosophilidae</taxon>
        <taxon>Drosophila</taxon>
        <taxon>Sophophora</taxon>
    </lineage>
</organism>
<sequence length="496" mass="56291">MQMPRAGSWLCFLHLLLFWPTAIKAIHSLEHLESLLATENFLIDELRNYIDRLDHQLVDLKREVAVIEQIHGQVGEQVEEHMGNPLNVLTILKRFESLWPRLEEQANDVGNITWSDKYLAEELELPTESDYEDALGNLLHLQSVYDLQPAALSVGLVNGQKFGSAMSWSDCLEMAIKSGQQDNANYAVAKYWLETAMEKITSFNNATYDHFTGEQGRGKIQILEASLNLEYRAGKFPRALAMAEELLLLLPTSRSVQKAKTKIEQAMSKLPQGKQRNGNAKREKFSEQQLIAELCREVIHRSSAGVTSSHCRLDKTKPQYILTPLRLEILRADPYIALHHDVLTIKQTEQLVELIDEDEMDNNSDEPAFKSLQFSKLAQRKLSRSLYPQLGQDGAVNMRWRPRRHSHHNVMETVRPLSPSSTGPTHSTARVMLNLQPAQMGGAMVFPQLQLGINVPHGSLLYWRTCNGNEFSMDSESDYRSRHAVCPVVLGEQLCE</sequence>
<dbReference type="InterPro" id="IPR013547">
    <property type="entry name" value="P4H_N"/>
</dbReference>
<feature type="domain" description="Prolyl 4-hydroxylase N-terminal" evidence="3">
    <location>
        <begin position="28"/>
        <end position="159"/>
    </location>
</feature>
<dbReference type="GO" id="GO:0005783">
    <property type="term" value="C:endoplasmic reticulum"/>
    <property type="evidence" value="ECO:0007669"/>
    <property type="project" value="InterPro"/>
</dbReference>
<dbReference type="Pfam" id="PF08336">
    <property type="entry name" value="P4Ha_N"/>
    <property type="match status" value="1"/>
</dbReference>
<dbReference type="FunCoup" id="B4NGW8">
    <property type="interactions" value="1"/>
</dbReference>